<feature type="domain" description="Baseplate J-like central" evidence="2">
    <location>
        <begin position="204"/>
        <end position="275"/>
    </location>
</feature>
<dbReference type="InterPro" id="IPR052726">
    <property type="entry name" value="Phage_Baseplate_Hub"/>
</dbReference>
<dbReference type="PIRSF" id="PIRSF020481">
    <property type="entry name" value="BAP"/>
    <property type="match status" value="1"/>
</dbReference>
<dbReference type="InterPro" id="IPR058531">
    <property type="entry name" value="Baseplate_J_M"/>
</dbReference>
<dbReference type="InterPro" id="IPR014507">
    <property type="entry name" value="Baseplate_assembly_J_pred"/>
</dbReference>
<accession>A0A2P7V3R8</accession>
<feature type="domain" description="Baseplate protein J-like barrel" evidence="1">
    <location>
        <begin position="97"/>
        <end position="182"/>
    </location>
</feature>
<dbReference type="OrthoDB" id="9793802at2"/>
<dbReference type="Pfam" id="PF04865">
    <property type="entry name" value="Baseplate_J"/>
    <property type="match status" value="1"/>
</dbReference>
<reference evidence="3 4" key="1">
    <citation type="submission" date="2018-03" db="EMBL/GenBank/DDBJ databases">
        <title>Brevisbacillus phylogenomics.</title>
        <authorList>
            <person name="Dunlap C."/>
        </authorList>
    </citation>
    <scope>NUCLEOTIDE SEQUENCE [LARGE SCALE GENOMIC DNA]</scope>
    <source>
        <strain evidence="3 4">NRRL NRS-1210</strain>
    </source>
</reference>
<keyword evidence="4" id="KW-1185">Reference proteome</keyword>
<dbReference type="Pfam" id="PF26078">
    <property type="entry name" value="Baseplate_J_M"/>
    <property type="match status" value="1"/>
</dbReference>
<dbReference type="Proteomes" id="UP000240419">
    <property type="component" value="Unassembled WGS sequence"/>
</dbReference>
<gene>
    <name evidence="3" type="ORF">C7R93_16785</name>
</gene>
<protein>
    <submittedName>
        <fullName evidence="3">Baseplate J protein</fullName>
    </submittedName>
</protein>
<dbReference type="PANTHER" id="PTHR35862">
    <property type="entry name" value="FELS-2 PROPHAGE PROTEIN"/>
    <property type="match status" value="1"/>
</dbReference>
<sequence length="371" mass="40592">MSRFDFLPDVSFANKSPQQIEADLIANYEREYRKPLAPADPVRLFIKSLVPFFVQQRVIIDDSAKQNLLKYARGKYLDLIGILLNVLRILATKAKTTIRFTLSTPVSQIIPKGTRVTAGDNVFFATTVDVTVTSGETKVEVKAECVSVGVIGNGYPVGKLNQLVDPLPFVQSVSNVTESGGGADEEDDDSYAERIRQAPESFSVAGPSGAYEFWAKSASTLLGDVNVSSPRAGVVEIRPLLKTGEIPDQTILDLVAAVCNDRKIRPLTDQVFVLAPTQKTYNIEATYWIDTDKESAVTAIQAKVNQAVIDYQLWQRAKLGRDIDPSELVFQMKKAGAKRVSVTSPVFTTLTESQVAKEHTVNVVYGGLESG</sequence>
<comment type="caution">
    <text evidence="3">The sequence shown here is derived from an EMBL/GenBank/DDBJ whole genome shotgun (WGS) entry which is preliminary data.</text>
</comment>
<dbReference type="AlphaFoldDB" id="A0A2P7V3R8"/>
<evidence type="ECO:0000313" key="4">
    <source>
        <dbReference type="Proteomes" id="UP000240419"/>
    </source>
</evidence>
<organism evidence="3 4">
    <name type="scientific">Brevibacillus fortis</name>
    <dbReference type="NCBI Taxonomy" id="2126352"/>
    <lineage>
        <taxon>Bacteria</taxon>
        <taxon>Bacillati</taxon>
        <taxon>Bacillota</taxon>
        <taxon>Bacilli</taxon>
        <taxon>Bacillales</taxon>
        <taxon>Paenibacillaceae</taxon>
        <taxon>Brevibacillus</taxon>
    </lineage>
</organism>
<name>A0A2P7V3R8_9BACL</name>
<dbReference type="EMBL" id="PXZM01000026">
    <property type="protein sequence ID" value="PSJ93838.1"/>
    <property type="molecule type" value="Genomic_DNA"/>
</dbReference>
<dbReference type="PANTHER" id="PTHR35862:SF1">
    <property type="entry name" value="FELS-2 PROPHAGE PROTEIN"/>
    <property type="match status" value="1"/>
</dbReference>
<dbReference type="InterPro" id="IPR006949">
    <property type="entry name" value="Barrel_Baseplate_J-like"/>
</dbReference>
<evidence type="ECO:0000259" key="2">
    <source>
        <dbReference type="Pfam" id="PF26078"/>
    </source>
</evidence>
<dbReference type="RefSeq" id="WP_106839895.1">
    <property type="nucleotide sequence ID" value="NZ_JBCNIW010000053.1"/>
</dbReference>
<proteinExistence type="predicted"/>
<evidence type="ECO:0000313" key="3">
    <source>
        <dbReference type="EMBL" id="PSJ93838.1"/>
    </source>
</evidence>
<evidence type="ECO:0000259" key="1">
    <source>
        <dbReference type="Pfam" id="PF04865"/>
    </source>
</evidence>